<reference evidence="1 2" key="1">
    <citation type="submission" date="2024-08" db="EMBL/GenBank/DDBJ databases">
        <title>Gnathostoma spinigerum genome.</title>
        <authorList>
            <person name="Gonzalez-Bertolin B."/>
            <person name="Monzon S."/>
            <person name="Zaballos A."/>
            <person name="Jimenez P."/>
            <person name="Dekumyoy P."/>
            <person name="Varona S."/>
            <person name="Cuesta I."/>
            <person name="Sumanam S."/>
            <person name="Adisakwattana P."/>
            <person name="Gasser R.B."/>
            <person name="Hernandez-Gonzalez A."/>
            <person name="Young N.D."/>
            <person name="Perteguer M.J."/>
        </authorList>
    </citation>
    <scope>NUCLEOTIDE SEQUENCE [LARGE SCALE GENOMIC DNA]</scope>
    <source>
        <strain evidence="1">AL3</strain>
        <tissue evidence="1">Liver</tissue>
    </source>
</reference>
<dbReference type="InterPro" id="IPR004245">
    <property type="entry name" value="DUF229"/>
</dbReference>
<gene>
    <name evidence="1" type="ORF">AB6A40_011636</name>
</gene>
<sequence>MFTYHWNQVIRRNKSSISNLPFGESGVHSPSVLLLGFDSLSRSNFIRVLPKTYAQMQKMNFVDMKHHVKVYDNTYGNMIAILTGLRGASSQNSAVDLFYGYFWRFYLIFHQQMPDLCSVFMTLYCCFSFAQCYDSAK</sequence>
<evidence type="ECO:0000313" key="2">
    <source>
        <dbReference type="Proteomes" id="UP001608902"/>
    </source>
</evidence>
<dbReference type="Pfam" id="PF02995">
    <property type="entry name" value="DUF229"/>
    <property type="match status" value="1"/>
</dbReference>
<accession>A0ABD6F0B6</accession>
<proteinExistence type="predicted"/>
<dbReference type="Proteomes" id="UP001608902">
    <property type="component" value="Unassembled WGS sequence"/>
</dbReference>
<organism evidence="1 2">
    <name type="scientific">Gnathostoma spinigerum</name>
    <dbReference type="NCBI Taxonomy" id="75299"/>
    <lineage>
        <taxon>Eukaryota</taxon>
        <taxon>Metazoa</taxon>
        <taxon>Ecdysozoa</taxon>
        <taxon>Nematoda</taxon>
        <taxon>Chromadorea</taxon>
        <taxon>Rhabditida</taxon>
        <taxon>Spirurina</taxon>
        <taxon>Gnathostomatomorpha</taxon>
        <taxon>Gnathostomatoidea</taxon>
        <taxon>Gnathostomatidae</taxon>
        <taxon>Gnathostoma</taxon>
    </lineage>
</organism>
<dbReference type="EMBL" id="JBGFUD010023639">
    <property type="protein sequence ID" value="MFH4984927.1"/>
    <property type="molecule type" value="Genomic_DNA"/>
</dbReference>
<dbReference type="PANTHER" id="PTHR10974:SF35">
    <property type="entry name" value="SULFATASE DOMAIN-CONTAINING PROTEIN"/>
    <property type="match status" value="1"/>
</dbReference>
<keyword evidence="2" id="KW-1185">Reference proteome</keyword>
<comment type="caution">
    <text evidence="1">The sequence shown here is derived from an EMBL/GenBank/DDBJ whole genome shotgun (WGS) entry which is preliminary data.</text>
</comment>
<dbReference type="PANTHER" id="PTHR10974">
    <property type="entry name" value="FI08016P-RELATED"/>
    <property type="match status" value="1"/>
</dbReference>
<protein>
    <submittedName>
        <fullName evidence="1">Uncharacterized protein</fullName>
    </submittedName>
</protein>
<dbReference type="AlphaFoldDB" id="A0ABD6F0B6"/>
<name>A0ABD6F0B6_9BILA</name>
<evidence type="ECO:0000313" key="1">
    <source>
        <dbReference type="EMBL" id="MFH4984927.1"/>
    </source>
</evidence>